<keyword evidence="1" id="KW-0805">Transcription regulation</keyword>
<reference evidence="6" key="1">
    <citation type="submission" date="2023-07" db="EMBL/GenBank/DDBJ databases">
        <title>Dyadobacter sp. nov 'subterranea' isolated from contaminted grondwater.</title>
        <authorList>
            <person name="Szabo I."/>
            <person name="Al-Omari J."/>
            <person name="Szerdahelyi S.G."/>
            <person name="Rado J."/>
        </authorList>
    </citation>
    <scope>NUCLEOTIDE SEQUENCE [LARGE SCALE GENOMIC DNA]</scope>
    <source>
        <strain evidence="6">UP-52</strain>
    </source>
</reference>
<dbReference type="SMART" id="SM00342">
    <property type="entry name" value="HTH_ARAC"/>
    <property type="match status" value="1"/>
</dbReference>
<evidence type="ECO:0000256" key="1">
    <source>
        <dbReference type="ARBA" id="ARBA00023015"/>
    </source>
</evidence>
<name>A0ABR9W7T6_9BACT</name>
<proteinExistence type="predicted"/>
<dbReference type="InterPro" id="IPR053142">
    <property type="entry name" value="PchR_regulatory_protein"/>
</dbReference>
<evidence type="ECO:0000256" key="3">
    <source>
        <dbReference type="ARBA" id="ARBA00023163"/>
    </source>
</evidence>
<dbReference type="RefSeq" id="WP_194119805.1">
    <property type="nucleotide sequence ID" value="NZ_JACYGY010000001.1"/>
</dbReference>
<keyword evidence="6" id="KW-1185">Reference proteome</keyword>
<dbReference type="PROSITE" id="PS01124">
    <property type="entry name" value="HTH_ARAC_FAMILY_2"/>
    <property type="match status" value="1"/>
</dbReference>
<evidence type="ECO:0000313" key="5">
    <source>
        <dbReference type="EMBL" id="MBE9461532.1"/>
    </source>
</evidence>
<dbReference type="Proteomes" id="UP000634134">
    <property type="component" value="Unassembled WGS sequence"/>
</dbReference>
<protein>
    <submittedName>
        <fullName evidence="5">Helix-turn-helix transcriptional regulator</fullName>
    </submittedName>
</protein>
<dbReference type="InterPro" id="IPR018060">
    <property type="entry name" value="HTH_AraC"/>
</dbReference>
<keyword evidence="3" id="KW-0804">Transcription</keyword>
<dbReference type="Gene3D" id="1.10.10.60">
    <property type="entry name" value="Homeodomain-like"/>
    <property type="match status" value="1"/>
</dbReference>
<dbReference type="PANTHER" id="PTHR47893">
    <property type="entry name" value="REGULATORY PROTEIN PCHR"/>
    <property type="match status" value="1"/>
</dbReference>
<dbReference type="PANTHER" id="PTHR47893:SF1">
    <property type="entry name" value="REGULATORY PROTEIN PCHR"/>
    <property type="match status" value="1"/>
</dbReference>
<gene>
    <name evidence="5" type="ORF">IEE83_06530</name>
</gene>
<dbReference type="EMBL" id="JACYGY010000001">
    <property type="protein sequence ID" value="MBE9461532.1"/>
    <property type="molecule type" value="Genomic_DNA"/>
</dbReference>
<evidence type="ECO:0000313" key="6">
    <source>
        <dbReference type="Proteomes" id="UP000634134"/>
    </source>
</evidence>
<dbReference type="PROSITE" id="PS00041">
    <property type="entry name" value="HTH_ARAC_FAMILY_1"/>
    <property type="match status" value="1"/>
</dbReference>
<evidence type="ECO:0000256" key="2">
    <source>
        <dbReference type="ARBA" id="ARBA00023125"/>
    </source>
</evidence>
<organism evidence="5 6">
    <name type="scientific">Dyadobacter subterraneus</name>
    <dbReference type="NCBI Taxonomy" id="2773304"/>
    <lineage>
        <taxon>Bacteria</taxon>
        <taxon>Pseudomonadati</taxon>
        <taxon>Bacteroidota</taxon>
        <taxon>Cytophagia</taxon>
        <taxon>Cytophagales</taxon>
        <taxon>Spirosomataceae</taxon>
        <taxon>Dyadobacter</taxon>
    </lineage>
</organism>
<dbReference type="Pfam" id="PF12833">
    <property type="entry name" value="HTH_18"/>
    <property type="match status" value="1"/>
</dbReference>
<comment type="caution">
    <text evidence="5">The sequence shown here is derived from an EMBL/GenBank/DDBJ whole genome shotgun (WGS) entry which is preliminary data.</text>
</comment>
<dbReference type="InterPro" id="IPR018062">
    <property type="entry name" value="HTH_AraC-typ_CS"/>
</dbReference>
<sequence length="337" mass="38520">MAVEFEFSAGENFHFTSAFANRFGAAVKEERVFLPDFLGDGFIQEVYPGVGFSLCIHNYILKEEFVLKRLPSSSNDTLTFKFDCRTDFKGNGLENGSFFSAKNTFEVEFSTGNFFTELVIPKDVSIRFLVISISRETLLDLLHLKEGSSTENLLKNNKSFVLHEEMNLQMQQTLKEITTIDDTTRLATLLYQIKAHELIYQLFAKLIARSESKVIPIDQADAEQIYLAKTLILNDLSVPPELVKLSEDIGMSLTKMKQLFRQVFGDSIYNYYQTARMNEAARLLQYLSVSETGYQLGFSNLSHFARLFEKFHKIKPKRFKEELKNSGAVKAVYQSVS</sequence>
<accession>A0ABR9W7T6</accession>
<feature type="domain" description="HTH araC/xylS-type" evidence="4">
    <location>
        <begin position="226"/>
        <end position="322"/>
    </location>
</feature>
<dbReference type="SUPFAM" id="SSF46689">
    <property type="entry name" value="Homeodomain-like"/>
    <property type="match status" value="1"/>
</dbReference>
<keyword evidence="2" id="KW-0238">DNA-binding</keyword>
<evidence type="ECO:0000259" key="4">
    <source>
        <dbReference type="PROSITE" id="PS01124"/>
    </source>
</evidence>
<dbReference type="InterPro" id="IPR009057">
    <property type="entry name" value="Homeodomain-like_sf"/>
</dbReference>